<accession>A0A8R1UU71</accession>
<evidence type="ECO:0000313" key="2">
    <source>
        <dbReference type="EnsemblMetazoa" id="PPA40435.1"/>
    </source>
</evidence>
<accession>A0A2A6C2L6</accession>
<evidence type="ECO:0000256" key="1">
    <source>
        <dbReference type="ARBA" id="ARBA00006803"/>
    </source>
</evidence>
<organism evidence="2 3">
    <name type="scientific">Pristionchus pacificus</name>
    <name type="common">Parasitic nematode worm</name>
    <dbReference type="NCBI Taxonomy" id="54126"/>
    <lineage>
        <taxon>Eukaryota</taxon>
        <taxon>Metazoa</taxon>
        <taxon>Ecdysozoa</taxon>
        <taxon>Nematoda</taxon>
        <taxon>Chromadorea</taxon>
        <taxon>Rhabditida</taxon>
        <taxon>Rhabditina</taxon>
        <taxon>Diplogasteromorpha</taxon>
        <taxon>Diplogasteroidea</taxon>
        <taxon>Neodiplogasteridae</taxon>
        <taxon>Pristionchus</taxon>
    </lineage>
</organism>
<dbReference type="EnsemblMetazoa" id="PPA40435.1">
    <property type="protein sequence ID" value="PPA40435.1"/>
    <property type="gene ID" value="WBGene00278804"/>
</dbReference>
<dbReference type="AlphaFoldDB" id="A0A2A6C2L6"/>
<evidence type="ECO:0000313" key="3">
    <source>
        <dbReference type="Proteomes" id="UP000005239"/>
    </source>
</evidence>
<reference evidence="3" key="1">
    <citation type="journal article" date="2008" name="Nat. Genet.">
        <title>The Pristionchus pacificus genome provides a unique perspective on nematode lifestyle and parasitism.</title>
        <authorList>
            <person name="Dieterich C."/>
            <person name="Clifton S.W."/>
            <person name="Schuster L.N."/>
            <person name="Chinwalla A."/>
            <person name="Delehaunty K."/>
            <person name="Dinkelacker I."/>
            <person name="Fulton L."/>
            <person name="Fulton R."/>
            <person name="Godfrey J."/>
            <person name="Minx P."/>
            <person name="Mitreva M."/>
            <person name="Roeseler W."/>
            <person name="Tian H."/>
            <person name="Witte H."/>
            <person name="Yang S.P."/>
            <person name="Wilson R.K."/>
            <person name="Sommer R.J."/>
        </authorList>
    </citation>
    <scope>NUCLEOTIDE SEQUENCE [LARGE SCALE GENOMIC DNA]</scope>
    <source>
        <strain evidence="3">PS312</strain>
    </source>
</reference>
<dbReference type="Pfam" id="PF03125">
    <property type="entry name" value="Sre"/>
    <property type="match status" value="1"/>
</dbReference>
<dbReference type="GO" id="GO:0007606">
    <property type="term" value="P:sensory perception of chemical stimulus"/>
    <property type="evidence" value="ECO:0007669"/>
    <property type="project" value="InterPro"/>
</dbReference>
<dbReference type="InterPro" id="IPR052860">
    <property type="entry name" value="NRL-GPCR1"/>
</dbReference>
<keyword evidence="3" id="KW-1185">Reference proteome</keyword>
<dbReference type="GO" id="GO:0016020">
    <property type="term" value="C:membrane"/>
    <property type="evidence" value="ECO:0007669"/>
    <property type="project" value="InterPro"/>
</dbReference>
<dbReference type="InterPro" id="IPR004151">
    <property type="entry name" value="7TM_GPCR_serpentine_rcpt_Sre"/>
</dbReference>
<sequence length="155" mass="18335">MDRFVASRHWNWYDKGGIMTTVFFAVLEIIHLSLSFLYSYLLINDYVTDLIYMIECGVFILIGFTFYYFVYRTDKQEMESIVKRGPTINSYSITRSYQLKENINLMNMFSHMILPIGISVCPQFVSFGLISFVPSGKYDYIRYFSIAFFDLWIVV</sequence>
<reference evidence="2" key="2">
    <citation type="submission" date="2022-06" db="UniProtKB">
        <authorList>
            <consortium name="EnsemblMetazoa"/>
        </authorList>
    </citation>
    <scope>IDENTIFICATION</scope>
    <source>
        <strain evidence="2">PS312</strain>
    </source>
</reference>
<comment type="similarity">
    <text evidence="1">Belongs to the nematode receptor-like protein sre family.</text>
</comment>
<name>A0A2A6C2L6_PRIPA</name>
<protein>
    <submittedName>
        <fullName evidence="2">G protein-coupled receptor</fullName>
    </submittedName>
</protein>
<gene>
    <name evidence="2" type="primary">WBGene00278804</name>
</gene>
<dbReference type="Proteomes" id="UP000005239">
    <property type="component" value="Unassembled WGS sequence"/>
</dbReference>
<dbReference type="PANTHER" id="PTHR47521:SF7">
    <property type="entry name" value="SERPENTINE RECEPTOR CLASS EPSILON-6"/>
    <property type="match status" value="1"/>
</dbReference>
<dbReference type="PANTHER" id="PTHR47521">
    <property type="entry name" value="SERPENTINE RECEPTOR, CLASS E (EPSILON)-RELATED"/>
    <property type="match status" value="1"/>
</dbReference>
<proteinExistence type="inferred from homology"/>